<proteinExistence type="predicted"/>
<feature type="transmembrane region" description="Helical" evidence="6">
    <location>
        <begin position="220"/>
        <end position="251"/>
    </location>
</feature>
<feature type="transmembrane region" description="Helical" evidence="6">
    <location>
        <begin position="29"/>
        <end position="46"/>
    </location>
</feature>
<reference evidence="8" key="1">
    <citation type="journal article" date="2021" name="PeerJ">
        <title>Extensive microbial diversity within the chicken gut microbiome revealed by metagenomics and culture.</title>
        <authorList>
            <person name="Gilroy R."/>
            <person name="Ravi A."/>
            <person name="Getino M."/>
            <person name="Pursley I."/>
            <person name="Horton D.L."/>
            <person name="Alikhan N.F."/>
            <person name="Baker D."/>
            <person name="Gharbi K."/>
            <person name="Hall N."/>
            <person name="Watson M."/>
            <person name="Adriaenssens E.M."/>
            <person name="Foster-Nyarko E."/>
            <person name="Jarju S."/>
            <person name="Secka A."/>
            <person name="Antonio M."/>
            <person name="Oren A."/>
            <person name="Chaudhuri R.R."/>
            <person name="La Ragione R."/>
            <person name="Hildebrand F."/>
            <person name="Pallen M.J."/>
        </authorList>
    </citation>
    <scope>NUCLEOTIDE SEQUENCE</scope>
    <source>
        <strain evidence="8">ChiBcec1-1093</strain>
    </source>
</reference>
<dbReference type="Proteomes" id="UP000824101">
    <property type="component" value="Unassembled WGS sequence"/>
</dbReference>
<sequence>MRCFSVKKLKENGGEKVGKRIAEFVRRETVLSVAAVLAAVSCFFVTPDEEYLGYIDFRTLILLFCLMAVMAGFKQMGVFRILSAGLLQRVKSGRGLTLCLVFLCFFGSMIITNDVSLVTFVPFGLLALEMAGMEKQICAAVTFMTIGANLGSMLTPIGNPQNLYLYGRSGVSAVSFMALMLPYAALSALLLAGAVFLTFRRETVSCQVERPAAPPKQRLILYLALFAVCILTVSGVLPEGVLLVIVLAAVLADRKELLAGVDYGLLLTFAAFFVFIGNMGRLPQFCAFLESVLTGNERIAAVAASQVISNVPAALLLSGFTDEWRELIIGTNLGGLGTLIASMASLISYKQIAVRHPEKKGSYLAVFTLWNAVFLAVLLAASFLME</sequence>
<feature type="transmembrane region" description="Helical" evidence="6">
    <location>
        <begin position="93"/>
        <end position="111"/>
    </location>
</feature>
<feature type="transmembrane region" description="Helical" evidence="6">
    <location>
        <begin position="257"/>
        <end position="278"/>
    </location>
</feature>
<evidence type="ECO:0000256" key="2">
    <source>
        <dbReference type="ARBA" id="ARBA00022448"/>
    </source>
</evidence>
<dbReference type="GO" id="GO:0055085">
    <property type="term" value="P:transmembrane transport"/>
    <property type="evidence" value="ECO:0007669"/>
    <property type="project" value="InterPro"/>
</dbReference>
<feature type="transmembrane region" description="Helical" evidence="6">
    <location>
        <begin position="178"/>
        <end position="199"/>
    </location>
</feature>
<evidence type="ECO:0000256" key="4">
    <source>
        <dbReference type="ARBA" id="ARBA00022989"/>
    </source>
</evidence>
<comment type="subcellular location">
    <subcellularLocation>
        <location evidence="1">Membrane</location>
        <topology evidence="1">Multi-pass membrane protein</topology>
    </subcellularLocation>
</comment>
<feature type="transmembrane region" description="Helical" evidence="6">
    <location>
        <begin position="299"/>
        <end position="321"/>
    </location>
</feature>
<dbReference type="InterPro" id="IPR004680">
    <property type="entry name" value="Cit_transptr-like_dom"/>
</dbReference>
<comment type="caution">
    <text evidence="8">The sequence shown here is derived from an EMBL/GenBank/DDBJ whole genome shotgun (WGS) entry which is preliminary data.</text>
</comment>
<evidence type="ECO:0000256" key="3">
    <source>
        <dbReference type="ARBA" id="ARBA00022692"/>
    </source>
</evidence>
<dbReference type="InterPro" id="IPR051475">
    <property type="entry name" value="Diverse_Ion_Transporter"/>
</dbReference>
<feature type="transmembrane region" description="Helical" evidence="6">
    <location>
        <begin position="117"/>
        <end position="133"/>
    </location>
</feature>
<evidence type="ECO:0000256" key="6">
    <source>
        <dbReference type="SAM" id="Phobius"/>
    </source>
</evidence>
<feature type="domain" description="Citrate transporter-like" evidence="7">
    <location>
        <begin position="29"/>
        <end position="317"/>
    </location>
</feature>
<keyword evidence="3 6" id="KW-0812">Transmembrane</keyword>
<feature type="transmembrane region" description="Helical" evidence="6">
    <location>
        <begin position="140"/>
        <end position="158"/>
    </location>
</feature>
<dbReference type="AlphaFoldDB" id="A0A9D2K6Q7"/>
<evidence type="ECO:0000256" key="5">
    <source>
        <dbReference type="ARBA" id="ARBA00023136"/>
    </source>
</evidence>
<evidence type="ECO:0000256" key="1">
    <source>
        <dbReference type="ARBA" id="ARBA00004141"/>
    </source>
</evidence>
<reference evidence="8" key="2">
    <citation type="submission" date="2021-04" db="EMBL/GenBank/DDBJ databases">
        <authorList>
            <person name="Gilroy R."/>
        </authorList>
    </citation>
    <scope>NUCLEOTIDE SEQUENCE</scope>
    <source>
        <strain evidence="8">ChiBcec1-1093</strain>
    </source>
</reference>
<dbReference type="EMBL" id="DXBC01000072">
    <property type="protein sequence ID" value="HIZ79089.1"/>
    <property type="molecule type" value="Genomic_DNA"/>
</dbReference>
<keyword evidence="2" id="KW-0813">Transport</keyword>
<evidence type="ECO:0000259" key="7">
    <source>
        <dbReference type="Pfam" id="PF03600"/>
    </source>
</evidence>
<dbReference type="PANTHER" id="PTHR43568">
    <property type="entry name" value="P PROTEIN"/>
    <property type="match status" value="1"/>
</dbReference>
<name>A0A9D2K6Q7_9FIRM</name>
<dbReference type="GO" id="GO:0016020">
    <property type="term" value="C:membrane"/>
    <property type="evidence" value="ECO:0007669"/>
    <property type="project" value="UniProtKB-SubCell"/>
</dbReference>
<evidence type="ECO:0000313" key="9">
    <source>
        <dbReference type="Proteomes" id="UP000824101"/>
    </source>
</evidence>
<gene>
    <name evidence="8" type="ORF">IAA17_04815</name>
</gene>
<feature type="transmembrane region" description="Helical" evidence="6">
    <location>
        <begin position="327"/>
        <end position="349"/>
    </location>
</feature>
<keyword evidence="4 6" id="KW-1133">Transmembrane helix</keyword>
<feature type="transmembrane region" description="Helical" evidence="6">
    <location>
        <begin position="361"/>
        <end position="385"/>
    </location>
</feature>
<protein>
    <submittedName>
        <fullName evidence="8">Citrate transporter</fullName>
    </submittedName>
</protein>
<feature type="transmembrane region" description="Helical" evidence="6">
    <location>
        <begin position="52"/>
        <end position="73"/>
    </location>
</feature>
<organism evidence="8 9">
    <name type="scientific">Candidatus Lachnoclostridium stercorigallinarum</name>
    <dbReference type="NCBI Taxonomy" id="2838634"/>
    <lineage>
        <taxon>Bacteria</taxon>
        <taxon>Bacillati</taxon>
        <taxon>Bacillota</taxon>
        <taxon>Clostridia</taxon>
        <taxon>Lachnospirales</taxon>
        <taxon>Lachnospiraceae</taxon>
    </lineage>
</organism>
<evidence type="ECO:0000313" key="8">
    <source>
        <dbReference type="EMBL" id="HIZ79089.1"/>
    </source>
</evidence>
<accession>A0A9D2K6Q7</accession>
<keyword evidence="5 6" id="KW-0472">Membrane</keyword>
<dbReference type="Pfam" id="PF03600">
    <property type="entry name" value="CitMHS"/>
    <property type="match status" value="1"/>
</dbReference>
<dbReference type="PANTHER" id="PTHR43568:SF1">
    <property type="entry name" value="P PROTEIN"/>
    <property type="match status" value="1"/>
</dbReference>